<reference evidence="1" key="1">
    <citation type="submission" date="2023-10" db="EMBL/GenBank/DDBJ databases">
        <authorList>
            <person name="Chen Y."/>
            <person name="Shah S."/>
            <person name="Dougan E. K."/>
            <person name="Thang M."/>
            <person name="Chan C."/>
        </authorList>
    </citation>
    <scope>NUCLEOTIDE SEQUENCE [LARGE SCALE GENOMIC DNA]</scope>
</reference>
<name>A0ABN9XEH7_9DINO</name>
<dbReference type="EMBL" id="CAUYUJ010020167">
    <property type="protein sequence ID" value="CAK0896278.1"/>
    <property type="molecule type" value="Genomic_DNA"/>
</dbReference>
<proteinExistence type="predicted"/>
<sequence length="295" mass="32081">MSKVRADFSGLRWVPHGGASSAGPCGFLLLALGPPWRCLQRRSNEISADHRNVMLMLMLLLLAMVATGQPYELSVCERTSTSIGRTVVVDTPPYGHGARSERPLRPQGTRIPQWLSIVLNAHGLQSKAVVLTVDGTDTPLWEDDAHCADIAALIAALRRESVGVSVAVTKLGRQREIALYDASHGKHHGGQVGRDPRSGYETFASRYVEKVGAALRAKVSRIDDAAEELEQPSFLCAGKTIFDVPTWSGADEFKSWQQKRGTAEPPNFSYATARLRRLLQSTSEQAPPASASARL</sequence>
<comment type="caution">
    <text evidence="1">The sequence shown here is derived from an EMBL/GenBank/DDBJ whole genome shotgun (WGS) entry which is preliminary data.</text>
</comment>
<protein>
    <submittedName>
        <fullName evidence="1">Uncharacterized protein</fullName>
    </submittedName>
</protein>
<keyword evidence="2" id="KW-1185">Reference proteome</keyword>
<gene>
    <name evidence="1" type="ORF">PCOR1329_LOCUS74784</name>
</gene>
<dbReference type="Proteomes" id="UP001189429">
    <property type="component" value="Unassembled WGS sequence"/>
</dbReference>
<organism evidence="1 2">
    <name type="scientific">Prorocentrum cordatum</name>
    <dbReference type="NCBI Taxonomy" id="2364126"/>
    <lineage>
        <taxon>Eukaryota</taxon>
        <taxon>Sar</taxon>
        <taxon>Alveolata</taxon>
        <taxon>Dinophyceae</taxon>
        <taxon>Prorocentrales</taxon>
        <taxon>Prorocentraceae</taxon>
        <taxon>Prorocentrum</taxon>
    </lineage>
</organism>
<evidence type="ECO:0000313" key="1">
    <source>
        <dbReference type="EMBL" id="CAK0896278.1"/>
    </source>
</evidence>
<evidence type="ECO:0000313" key="2">
    <source>
        <dbReference type="Proteomes" id="UP001189429"/>
    </source>
</evidence>
<accession>A0ABN9XEH7</accession>